<dbReference type="AlphaFoldDB" id="A0A2U0I065"/>
<dbReference type="GO" id="GO:0016810">
    <property type="term" value="F:hydrolase activity, acting on carbon-nitrogen (but not peptide) bonds"/>
    <property type="evidence" value="ECO:0007669"/>
    <property type="project" value="InterPro"/>
</dbReference>
<keyword evidence="5" id="KW-1185">Reference proteome</keyword>
<accession>A0A2U0I065</accession>
<evidence type="ECO:0000313" key="4">
    <source>
        <dbReference type="EMBL" id="PVW14360.1"/>
    </source>
</evidence>
<feature type="domain" description="NodB homology" evidence="3">
    <location>
        <begin position="21"/>
        <end position="208"/>
    </location>
</feature>
<dbReference type="EMBL" id="QEHR01000006">
    <property type="protein sequence ID" value="PVW14360.1"/>
    <property type="molecule type" value="Genomic_DNA"/>
</dbReference>
<dbReference type="OrthoDB" id="9812065at2"/>
<dbReference type="Pfam" id="PF01522">
    <property type="entry name" value="Polysacc_deac_1"/>
    <property type="match status" value="1"/>
</dbReference>
<dbReference type="InterPro" id="IPR011330">
    <property type="entry name" value="Glyco_hydro/deAcase_b/a-brl"/>
</dbReference>
<dbReference type="PROSITE" id="PS51677">
    <property type="entry name" value="NODB"/>
    <property type="match status" value="1"/>
</dbReference>
<dbReference type="CDD" id="cd10917">
    <property type="entry name" value="CE4_NodB_like_6s_7s"/>
    <property type="match status" value="1"/>
</dbReference>
<organism evidence="4 5">
    <name type="scientific">Marixanthomonas spongiae</name>
    <dbReference type="NCBI Taxonomy" id="2174845"/>
    <lineage>
        <taxon>Bacteria</taxon>
        <taxon>Pseudomonadati</taxon>
        <taxon>Bacteroidota</taxon>
        <taxon>Flavobacteriia</taxon>
        <taxon>Flavobacteriales</taxon>
        <taxon>Flavobacteriaceae</taxon>
        <taxon>Marixanthomonas</taxon>
    </lineage>
</organism>
<sequence length="210" mass="24513">MPKLVQRLFPERIWALPNKDNKIYLTFDDGPIPEVTPWVLDTLKEYNAKATFFCIGDNVKKHPEIFQRIISEGHQVGNHTFNHLNGWKTSTQSYIENVSLFETELQAQNSRHSYLVPRTSLFRPPYGKITSKQASLLQQQGYKIVMWSVLSYDYDASVSEDQCFQNVAQNLKPGSIVVFHDSLKAQKNLRYVLPKVLEYYKKMDYNFKKL</sequence>
<keyword evidence="1" id="KW-0479">Metal-binding</keyword>
<evidence type="ECO:0000259" key="3">
    <source>
        <dbReference type="PROSITE" id="PS51677"/>
    </source>
</evidence>
<dbReference type="PANTHER" id="PTHR10587:SF133">
    <property type="entry name" value="CHITIN DEACETYLASE 1-RELATED"/>
    <property type="match status" value="1"/>
</dbReference>
<evidence type="ECO:0000313" key="5">
    <source>
        <dbReference type="Proteomes" id="UP000245962"/>
    </source>
</evidence>
<keyword evidence="2" id="KW-0378">Hydrolase</keyword>
<dbReference type="InterPro" id="IPR002509">
    <property type="entry name" value="NODB_dom"/>
</dbReference>
<comment type="caution">
    <text evidence="4">The sequence shown here is derived from an EMBL/GenBank/DDBJ whole genome shotgun (WGS) entry which is preliminary data.</text>
</comment>
<dbReference type="InterPro" id="IPR050248">
    <property type="entry name" value="Polysacc_deacetylase_ArnD"/>
</dbReference>
<protein>
    <submittedName>
        <fullName evidence="4">Polysaccharide deacetylase family protein</fullName>
    </submittedName>
</protein>
<reference evidence="4 5" key="1">
    <citation type="submission" date="2018-04" db="EMBL/GenBank/DDBJ databases">
        <title>Marixanthomonas spongiae HN-E44 sp. nov., isolated from a marine sponge.</title>
        <authorList>
            <person name="Luo L."/>
            <person name="Zhuang L."/>
        </authorList>
    </citation>
    <scope>NUCLEOTIDE SEQUENCE [LARGE SCALE GENOMIC DNA]</scope>
    <source>
        <strain evidence="4 5">HN-E44</strain>
    </source>
</reference>
<dbReference type="PANTHER" id="PTHR10587">
    <property type="entry name" value="GLYCOSYL TRANSFERASE-RELATED"/>
    <property type="match status" value="1"/>
</dbReference>
<dbReference type="Gene3D" id="3.20.20.370">
    <property type="entry name" value="Glycoside hydrolase/deacetylase"/>
    <property type="match status" value="1"/>
</dbReference>
<proteinExistence type="predicted"/>
<evidence type="ECO:0000256" key="1">
    <source>
        <dbReference type="ARBA" id="ARBA00022723"/>
    </source>
</evidence>
<dbReference type="Proteomes" id="UP000245962">
    <property type="component" value="Unassembled WGS sequence"/>
</dbReference>
<evidence type="ECO:0000256" key="2">
    <source>
        <dbReference type="ARBA" id="ARBA00022801"/>
    </source>
</evidence>
<gene>
    <name evidence="4" type="ORF">DDV96_10915</name>
</gene>
<dbReference type="GO" id="GO:0016020">
    <property type="term" value="C:membrane"/>
    <property type="evidence" value="ECO:0007669"/>
    <property type="project" value="TreeGrafter"/>
</dbReference>
<name>A0A2U0I065_9FLAO</name>
<dbReference type="GO" id="GO:0046872">
    <property type="term" value="F:metal ion binding"/>
    <property type="evidence" value="ECO:0007669"/>
    <property type="project" value="UniProtKB-KW"/>
</dbReference>
<dbReference type="GO" id="GO:0005975">
    <property type="term" value="P:carbohydrate metabolic process"/>
    <property type="evidence" value="ECO:0007669"/>
    <property type="project" value="InterPro"/>
</dbReference>
<dbReference type="SUPFAM" id="SSF88713">
    <property type="entry name" value="Glycoside hydrolase/deacetylase"/>
    <property type="match status" value="1"/>
</dbReference>